<dbReference type="OrthoDB" id="8560984at2"/>
<organism evidence="2 3">
    <name type="scientific">Caballeronia ptereochthonis</name>
    <dbReference type="NCBI Taxonomy" id="1777144"/>
    <lineage>
        <taxon>Bacteria</taxon>
        <taxon>Pseudomonadati</taxon>
        <taxon>Pseudomonadota</taxon>
        <taxon>Betaproteobacteria</taxon>
        <taxon>Burkholderiales</taxon>
        <taxon>Burkholderiaceae</taxon>
        <taxon>Caballeronia</taxon>
    </lineage>
</organism>
<dbReference type="AlphaFoldDB" id="A0A158BA43"/>
<feature type="domain" description="UspA" evidence="1">
    <location>
        <begin position="1"/>
        <end position="95"/>
    </location>
</feature>
<dbReference type="Gene3D" id="3.40.50.620">
    <property type="entry name" value="HUPs"/>
    <property type="match status" value="1"/>
</dbReference>
<comment type="caution">
    <text evidence="2">The sequence shown here is derived from an EMBL/GenBank/DDBJ whole genome shotgun (WGS) entry which is preliminary data.</text>
</comment>
<dbReference type="RefSeq" id="WP_087046316.1">
    <property type="nucleotide sequence ID" value="NZ_FCOB02000012.1"/>
</dbReference>
<proteinExistence type="predicted"/>
<protein>
    <submittedName>
        <fullName evidence="2">Universal stress protein</fullName>
    </submittedName>
</protein>
<evidence type="ECO:0000259" key="1">
    <source>
        <dbReference type="Pfam" id="PF00582"/>
    </source>
</evidence>
<dbReference type="Pfam" id="PF00582">
    <property type="entry name" value="Usp"/>
    <property type="match status" value="1"/>
</dbReference>
<dbReference type="Proteomes" id="UP000054978">
    <property type="component" value="Unassembled WGS sequence"/>
</dbReference>
<dbReference type="InterPro" id="IPR006016">
    <property type="entry name" value="UspA"/>
</dbReference>
<name>A0A158BA43_9BURK</name>
<evidence type="ECO:0000313" key="3">
    <source>
        <dbReference type="Proteomes" id="UP000054978"/>
    </source>
</evidence>
<gene>
    <name evidence="2" type="ORF">AWB83_02940</name>
</gene>
<dbReference type="STRING" id="1777144.AWB83_02940"/>
<dbReference type="EMBL" id="FCOB02000012">
    <property type="protein sequence ID" value="SAK66237.1"/>
    <property type="molecule type" value="Genomic_DNA"/>
</dbReference>
<dbReference type="InterPro" id="IPR014729">
    <property type="entry name" value="Rossmann-like_a/b/a_fold"/>
</dbReference>
<reference evidence="2" key="1">
    <citation type="submission" date="2016-01" db="EMBL/GenBank/DDBJ databases">
        <authorList>
            <person name="Peeters C."/>
        </authorList>
    </citation>
    <scope>NUCLEOTIDE SEQUENCE [LARGE SCALE GENOMIC DNA]</scope>
    <source>
        <strain evidence="2">LMG 29326</strain>
    </source>
</reference>
<accession>A0A158BA43</accession>
<sequence>MYRHLLVPVERSDACVEAIGHAAELARSLGARITFVCGETGEHDALTHRRTEALLARAEAAARAQGVPASVLLDQGGATFDGIGHQASRDYDLVCIAQGSAVPPLAGVAVLVCPADARPSVTRVVGALLDEHRARSDAFEDALAGLRAKRLAQRTIEGLCVAPREEKALTLALRERTSALDAEFDELARLAGREAALLARIAESAMRGEEIEDRLHACARFAWERMGRIEGVVLPASRRCLRDADWSALADHAGRDSAQ</sequence>
<dbReference type="SUPFAM" id="SSF52402">
    <property type="entry name" value="Adenine nucleotide alpha hydrolases-like"/>
    <property type="match status" value="1"/>
</dbReference>
<keyword evidence="3" id="KW-1185">Reference proteome</keyword>
<evidence type="ECO:0000313" key="2">
    <source>
        <dbReference type="EMBL" id="SAK66237.1"/>
    </source>
</evidence>